<keyword evidence="1" id="KW-0472">Membrane</keyword>
<keyword evidence="1" id="KW-1133">Transmembrane helix</keyword>
<keyword evidence="1" id="KW-0812">Transmembrane</keyword>
<evidence type="ECO:0000313" key="3">
    <source>
        <dbReference type="Proteomes" id="UP000678243"/>
    </source>
</evidence>
<protein>
    <submittedName>
        <fullName evidence="2">Uncharacterized protein</fullName>
    </submittedName>
</protein>
<reference evidence="2 3" key="1">
    <citation type="submission" date="2021-04" db="EMBL/GenBank/DDBJ databases">
        <title>Whole genome analysis of root endophytic bacterium Microbacterium paraoxydans ku-mp colonizing RP-bio226 rice variety.</title>
        <authorList>
            <person name="Ulaganathan K."/>
            <person name="Latha B."/>
        </authorList>
    </citation>
    <scope>NUCLEOTIDE SEQUENCE [LARGE SCALE GENOMIC DNA]</scope>
    <source>
        <strain evidence="3">ku-mp</strain>
    </source>
</reference>
<dbReference type="Proteomes" id="UP000678243">
    <property type="component" value="Unassembled WGS sequence"/>
</dbReference>
<organism evidence="2 3">
    <name type="scientific">Microbacterium paraoxydans</name>
    <dbReference type="NCBI Taxonomy" id="199592"/>
    <lineage>
        <taxon>Bacteria</taxon>
        <taxon>Bacillati</taxon>
        <taxon>Actinomycetota</taxon>
        <taxon>Actinomycetes</taxon>
        <taxon>Micrococcales</taxon>
        <taxon>Microbacteriaceae</taxon>
        <taxon>Microbacterium</taxon>
    </lineage>
</organism>
<dbReference type="RefSeq" id="WP_211541788.1">
    <property type="nucleotide sequence ID" value="NZ_JAGTUK010000002.1"/>
</dbReference>
<accession>A0ABS5IKZ6</accession>
<sequence length="67" mass="6818">MSTNAPPAVFVVGMLMLPVAFLAAALFLPSPLGVPVGIGAAIVVGITTNRLTAAQVRREAERAESAD</sequence>
<feature type="transmembrane region" description="Helical" evidence="1">
    <location>
        <begin position="7"/>
        <end position="28"/>
    </location>
</feature>
<gene>
    <name evidence="2" type="ORF">KE274_05810</name>
</gene>
<comment type="caution">
    <text evidence="2">The sequence shown here is derived from an EMBL/GenBank/DDBJ whole genome shotgun (WGS) entry which is preliminary data.</text>
</comment>
<keyword evidence="3" id="KW-1185">Reference proteome</keyword>
<name>A0ABS5IKZ6_9MICO</name>
<evidence type="ECO:0000313" key="2">
    <source>
        <dbReference type="EMBL" id="MBS0023621.1"/>
    </source>
</evidence>
<dbReference type="EMBL" id="JAGTUK010000002">
    <property type="protein sequence ID" value="MBS0023621.1"/>
    <property type="molecule type" value="Genomic_DNA"/>
</dbReference>
<evidence type="ECO:0000256" key="1">
    <source>
        <dbReference type="SAM" id="Phobius"/>
    </source>
</evidence>
<feature type="transmembrane region" description="Helical" evidence="1">
    <location>
        <begin position="34"/>
        <end position="52"/>
    </location>
</feature>
<proteinExistence type="predicted"/>